<dbReference type="InterPro" id="IPR001680">
    <property type="entry name" value="WD40_rpt"/>
</dbReference>
<dbReference type="Gene3D" id="2.130.10.10">
    <property type="entry name" value="YVTN repeat-like/Quinoprotein amine dehydrogenase"/>
    <property type="match status" value="2"/>
</dbReference>
<dbReference type="eggNOG" id="KOG0279">
    <property type="taxonomic scope" value="Eukaryota"/>
</dbReference>
<evidence type="ECO:0000313" key="5">
    <source>
        <dbReference type="EnsemblMetazoa" id="CPIJ002378-PA"/>
    </source>
</evidence>
<evidence type="ECO:0000313" key="6">
    <source>
        <dbReference type="Proteomes" id="UP000002320"/>
    </source>
</evidence>
<dbReference type="VEuPathDB" id="VectorBase:CQUJHB018219"/>
<dbReference type="STRING" id="7176.B0W5Y8"/>
<accession>B0W5Y8</accession>
<evidence type="ECO:0000313" key="4">
    <source>
        <dbReference type="EMBL" id="EDS35975.1"/>
    </source>
</evidence>
<keyword evidence="4" id="KW-0418">Kinase</keyword>
<evidence type="ECO:0000256" key="3">
    <source>
        <dbReference type="PROSITE-ProRule" id="PRU00221"/>
    </source>
</evidence>
<evidence type="ECO:0000256" key="1">
    <source>
        <dbReference type="ARBA" id="ARBA00007253"/>
    </source>
</evidence>
<dbReference type="InterPro" id="IPR036322">
    <property type="entry name" value="WD40_repeat_dom_sf"/>
</dbReference>
<sequence length="308" mass="33927">MTLGPRETLLLRCQLSGWVTLIATNPKYPDMILSSSRDVTLIVWKLTRDDASYGIPQKRLYGHSHFSSGVVLSSDDPPSVGLGRRQVDPPLRRSYQERPVVCVFRGQPSDRIRLARQDHQAVEHARRVQVAPGGRSLRLVVLCALLAGPLQPDHRDRLCDRTIDHLGCGYLNSVSVSPDGSLHTSGGKDCKAFLWSLNDGKHLHTLEHQRDLILAGPIQSVRRLRLVDQDLDSCLQDHARGAEAVEGRPAAVPVAGLVHRRTLTPATSTTSSVSGRCPYRLAKKCALTQSRGTSRCQEKNKNGVADYS</sequence>
<protein>
    <recommendedName>
        <fullName evidence="2">Small ribosomal subunit protein RACK1</fullName>
    </recommendedName>
</protein>
<keyword evidence="4" id="KW-0675">Receptor</keyword>
<dbReference type="InterPro" id="IPR045223">
    <property type="entry name" value="RACK1-like"/>
</dbReference>
<dbReference type="EMBL" id="DS231845">
    <property type="protein sequence ID" value="EDS35975.1"/>
    <property type="molecule type" value="Genomic_DNA"/>
</dbReference>
<dbReference type="Proteomes" id="UP000002320">
    <property type="component" value="Unassembled WGS sequence"/>
</dbReference>
<keyword evidence="4" id="KW-0808">Transferase</keyword>
<dbReference type="EnsemblMetazoa" id="CPIJ002378-RA">
    <property type="protein sequence ID" value="CPIJ002378-PA"/>
    <property type="gene ID" value="CPIJ002378"/>
</dbReference>
<dbReference type="KEGG" id="cqu:CpipJ_CPIJ002378"/>
<dbReference type="PANTHER" id="PTHR19868">
    <property type="entry name" value="RECEPTOR FOR ACTIVATED PROTEIN KINASE C RACK1"/>
    <property type="match status" value="1"/>
</dbReference>
<name>B0W5Y8_CULQU</name>
<dbReference type="SUPFAM" id="SSF50978">
    <property type="entry name" value="WD40 repeat-like"/>
    <property type="match status" value="1"/>
</dbReference>
<comment type="similarity">
    <text evidence="1">Belongs to the WD repeat G protein beta family. Ribosomal protein RACK1 subfamily.</text>
</comment>
<reference evidence="4" key="1">
    <citation type="submission" date="2007-03" db="EMBL/GenBank/DDBJ databases">
        <title>Annotation of Culex pipiens quinquefasciatus.</title>
        <authorList>
            <consortium name="The Broad Institute Genome Sequencing Platform"/>
            <person name="Atkinson P.W."/>
            <person name="Hemingway J."/>
            <person name="Christensen B.M."/>
            <person name="Higgs S."/>
            <person name="Kodira C."/>
            <person name="Hannick L."/>
            <person name="Megy K."/>
            <person name="O'Leary S."/>
            <person name="Pearson M."/>
            <person name="Haas B.J."/>
            <person name="Mauceli E."/>
            <person name="Wortman J.R."/>
            <person name="Lee N.H."/>
            <person name="Guigo R."/>
            <person name="Stanke M."/>
            <person name="Alvarado L."/>
            <person name="Amedeo P."/>
            <person name="Antoine C.H."/>
            <person name="Arensburger P."/>
            <person name="Bidwell S.L."/>
            <person name="Crawford M."/>
            <person name="Camaro F."/>
            <person name="Devon K."/>
            <person name="Engels R."/>
            <person name="Hammond M."/>
            <person name="Howarth C."/>
            <person name="Koehrsen M."/>
            <person name="Lawson D."/>
            <person name="Montgomery P."/>
            <person name="Nene V."/>
            <person name="Nusbaum C."/>
            <person name="Puiu D."/>
            <person name="Romero-Severson J."/>
            <person name="Severson D.W."/>
            <person name="Shumway M."/>
            <person name="Sisk P."/>
            <person name="Stolte C."/>
            <person name="Zeng Q."/>
            <person name="Eisenstadt E."/>
            <person name="Fraser-Liggett C."/>
            <person name="Strausberg R."/>
            <person name="Galagan J."/>
            <person name="Birren B."/>
            <person name="Collins F.H."/>
        </authorList>
    </citation>
    <scope>NUCLEOTIDE SEQUENCE [LARGE SCALE GENOMIC DNA]</scope>
    <source>
        <strain evidence="4">JHB</strain>
    </source>
</reference>
<dbReference type="AlphaFoldDB" id="B0W5Y8"/>
<proteinExistence type="inferred from homology"/>
<evidence type="ECO:0000256" key="2">
    <source>
        <dbReference type="ARBA" id="ARBA00035297"/>
    </source>
</evidence>
<gene>
    <name evidence="5" type="primary">6033699</name>
    <name evidence="4" type="ORF">CpipJ_CPIJ002378</name>
</gene>
<dbReference type="InterPro" id="IPR015943">
    <property type="entry name" value="WD40/YVTN_repeat-like_dom_sf"/>
</dbReference>
<dbReference type="GO" id="GO:0016301">
    <property type="term" value="F:kinase activity"/>
    <property type="evidence" value="ECO:0007669"/>
    <property type="project" value="UniProtKB-KW"/>
</dbReference>
<dbReference type="HOGENOM" id="CLU_078613_0_0_1"/>
<dbReference type="GO" id="GO:0043022">
    <property type="term" value="F:ribosome binding"/>
    <property type="evidence" value="ECO:0007669"/>
    <property type="project" value="InterPro"/>
</dbReference>
<dbReference type="GO" id="GO:0045182">
    <property type="term" value="F:translation regulator activity"/>
    <property type="evidence" value="ECO:0007669"/>
    <property type="project" value="InterPro"/>
</dbReference>
<dbReference type="InParanoid" id="B0W5Y8"/>
<dbReference type="OrthoDB" id="7875889at2759"/>
<keyword evidence="3" id="KW-0853">WD repeat</keyword>
<dbReference type="SMART" id="SM00320">
    <property type="entry name" value="WD40"/>
    <property type="match status" value="2"/>
</dbReference>
<feature type="repeat" description="WD" evidence="3">
    <location>
        <begin position="171"/>
        <end position="205"/>
    </location>
</feature>
<dbReference type="VEuPathDB" id="VectorBase:CPIJ002378"/>
<keyword evidence="6" id="KW-1185">Reference proteome</keyword>
<organism>
    <name type="scientific">Culex quinquefasciatus</name>
    <name type="common">Southern house mosquito</name>
    <name type="synonym">Culex pungens</name>
    <dbReference type="NCBI Taxonomy" id="7176"/>
    <lineage>
        <taxon>Eukaryota</taxon>
        <taxon>Metazoa</taxon>
        <taxon>Ecdysozoa</taxon>
        <taxon>Arthropoda</taxon>
        <taxon>Hexapoda</taxon>
        <taxon>Insecta</taxon>
        <taxon>Pterygota</taxon>
        <taxon>Neoptera</taxon>
        <taxon>Endopterygota</taxon>
        <taxon>Diptera</taxon>
        <taxon>Nematocera</taxon>
        <taxon>Culicoidea</taxon>
        <taxon>Culicidae</taxon>
        <taxon>Culicinae</taxon>
        <taxon>Culicini</taxon>
        <taxon>Culex</taxon>
        <taxon>Culex</taxon>
    </lineage>
</organism>
<dbReference type="PROSITE" id="PS50082">
    <property type="entry name" value="WD_REPEATS_2"/>
    <property type="match status" value="1"/>
</dbReference>
<reference evidence="5" key="2">
    <citation type="submission" date="2021-02" db="UniProtKB">
        <authorList>
            <consortium name="EnsemblMetazoa"/>
        </authorList>
    </citation>
    <scope>IDENTIFICATION</scope>
    <source>
        <strain evidence="5">JHB</strain>
    </source>
</reference>